<evidence type="ECO:0000256" key="7">
    <source>
        <dbReference type="ARBA" id="ARBA00022927"/>
    </source>
</evidence>
<protein>
    <recommendedName>
        <fullName evidence="4">Mitochondrial import inner membrane translocase subunit TIM16</fullName>
    </recommendedName>
    <alternativeName>
        <fullName evidence="3">Mitochondrial import inner membrane translocase subunit tim16</fullName>
    </alternativeName>
    <alternativeName>
        <fullName evidence="11 12">Presequence translocated-associated motor subunit PAM16</fullName>
    </alternativeName>
</protein>
<feature type="compositionally biased region" description="Basic residues" evidence="13">
    <location>
        <begin position="118"/>
        <end position="127"/>
    </location>
</feature>
<feature type="region of interest" description="Disordered" evidence="13">
    <location>
        <begin position="152"/>
        <end position="190"/>
    </location>
</feature>
<evidence type="ECO:0000256" key="12">
    <source>
        <dbReference type="ARBA" id="ARBA00031407"/>
    </source>
</evidence>
<evidence type="ECO:0000256" key="13">
    <source>
        <dbReference type="SAM" id="MobiDB-lite"/>
    </source>
</evidence>
<dbReference type="PANTHER" id="PTHR12388">
    <property type="entry name" value="MITOCHONDRIA ASSOCIATED GRANULOCYTE MACROPHAGE CSF SIGNALING MOLECULE"/>
    <property type="match status" value="1"/>
</dbReference>
<organism evidence="14 15">
    <name type="scientific">Vanrija albida</name>
    <dbReference type="NCBI Taxonomy" id="181172"/>
    <lineage>
        <taxon>Eukaryota</taxon>
        <taxon>Fungi</taxon>
        <taxon>Dikarya</taxon>
        <taxon>Basidiomycota</taxon>
        <taxon>Agaricomycotina</taxon>
        <taxon>Tremellomycetes</taxon>
        <taxon>Trichosporonales</taxon>
        <taxon>Trichosporonaceae</taxon>
        <taxon>Vanrija</taxon>
    </lineage>
</organism>
<dbReference type="Gene3D" id="1.10.287.110">
    <property type="entry name" value="DnaJ domain"/>
    <property type="match status" value="2"/>
</dbReference>
<comment type="similarity">
    <text evidence="2">Belongs to the TIM16/PAM16 family.</text>
</comment>
<dbReference type="Pfam" id="PF03656">
    <property type="entry name" value="Pam16"/>
    <property type="match status" value="1"/>
</dbReference>
<feature type="region of interest" description="Disordered" evidence="13">
    <location>
        <begin position="89"/>
        <end position="133"/>
    </location>
</feature>
<dbReference type="RefSeq" id="XP_069205870.1">
    <property type="nucleotide sequence ID" value="XM_069356029.1"/>
</dbReference>
<evidence type="ECO:0000256" key="6">
    <source>
        <dbReference type="ARBA" id="ARBA00022792"/>
    </source>
</evidence>
<gene>
    <name evidence="14" type="primary">PAM16</name>
    <name evidence="14" type="ORF">Q8F55_007606</name>
</gene>
<keyword evidence="10" id="KW-0472">Membrane</keyword>
<keyword evidence="8" id="KW-0811">Translocation</keyword>
<evidence type="ECO:0000313" key="14">
    <source>
        <dbReference type="EMBL" id="KAL1405926.1"/>
    </source>
</evidence>
<dbReference type="Proteomes" id="UP001565368">
    <property type="component" value="Unassembled WGS sequence"/>
</dbReference>
<keyword evidence="9" id="KW-0496">Mitochondrion</keyword>
<dbReference type="InterPro" id="IPR036869">
    <property type="entry name" value="J_dom_sf"/>
</dbReference>
<keyword evidence="7" id="KW-0653">Protein transport</keyword>
<comment type="subcellular location">
    <subcellularLocation>
        <location evidence="1">Mitochondrion inner membrane</location>
        <topology evidence="1">Peripheral membrane protein</topology>
    </subcellularLocation>
</comment>
<feature type="compositionally biased region" description="Pro residues" evidence="13">
    <location>
        <begin position="94"/>
        <end position="104"/>
    </location>
</feature>
<feature type="compositionally biased region" description="Low complexity" evidence="13">
    <location>
        <begin position="105"/>
        <end position="117"/>
    </location>
</feature>
<comment type="caution">
    <text evidence="14">The sequence shown here is derived from an EMBL/GenBank/DDBJ whole genome shotgun (WGS) entry which is preliminary data.</text>
</comment>
<evidence type="ECO:0000256" key="9">
    <source>
        <dbReference type="ARBA" id="ARBA00023128"/>
    </source>
</evidence>
<reference evidence="14 15" key="1">
    <citation type="submission" date="2023-08" db="EMBL/GenBank/DDBJ databases">
        <title>Annotated Genome Sequence of Vanrija albida AlHP1.</title>
        <authorList>
            <person name="Herzog R."/>
        </authorList>
    </citation>
    <scope>NUCLEOTIDE SEQUENCE [LARGE SCALE GENOMIC DNA]</scope>
    <source>
        <strain evidence="14 15">AlHP1</strain>
    </source>
</reference>
<keyword evidence="15" id="KW-1185">Reference proteome</keyword>
<dbReference type="GeneID" id="95988649"/>
<evidence type="ECO:0000256" key="3">
    <source>
        <dbReference type="ARBA" id="ARBA00013571"/>
    </source>
</evidence>
<evidence type="ECO:0000256" key="2">
    <source>
        <dbReference type="ARBA" id="ARBA00008817"/>
    </source>
</evidence>
<proteinExistence type="inferred from homology"/>
<evidence type="ECO:0000256" key="11">
    <source>
        <dbReference type="ARBA" id="ARBA00030422"/>
    </source>
</evidence>
<evidence type="ECO:0000256" key="8">
    <source>
        <dbReference type="ARBA" id="ARBA00023010"/>
    </source>
</evidence>
<evidence type="ECO:0000256" key="4">
    <source>
        <dbReference type="ARBA" id="ARBA00020721"/>
    </source>
</evidence>
<dbReference type="EMBL" id="JBBXJM010000006">
    <property type="protein sequence ID" value="KAL1405926.1"/>
    <property type="molecule type" value="Genomic_DNA"/>
</dbReference>
<evidence type="ECO:0000256" key="5">
    <source>
        <dbReference type="ARBA" id="ARBA00022448"/>
    </source>
</evidence>
<evidence type="ECO:0000313" key="15">
    <source>
        <dbReference type="Proteomes" id="UP001565368"/>
    </source>
</evidence>
<keyword evidence="6" id="KW-0999">Mitochondrion inner membrane</keyword>
<keyword evidence="5" id="KW-0813">Transport</keyword>
<dbReference type="InterPro" id="IPR005341">
    <property type="entry name" value="Tim16"/>
</dbReference>
<sequence length="190" mass="19309">MSAPRAMAELVVSSIRIFGKAMAAAGKQAARNARHKPEGAPDSRPVGGGSGKNKITNDLQMTIDEAHLILNVKKEAPMEDVLKQYEAIFKANGPPAPPPEPAPGSPQAAALAAQKARGGPKAKKGPTHSHYLQSKVYRALERIKAERADELGAAAAAEGAAAEGAAAEGAAAAGEAAAAEAPKPGDKAQQ</sequence>
<accession>A0ABR3PU06</accession>
<evidence type="ECO:0000256" key="1">
    <source>
        <dbReference type="ARBA" id="ARBA00004637"/>
    </source>
</evidence>
<dbReference type="PANTHER" id="PTHR12388:SF0">
    <property type="entry name" value="MITOCHONDRIAL IMPORT INNER MEMBRANE TRANSLOCASE SUBUNIT TIM16"/>
    <property type="match status" value="1"/>
</dbReference>
<feature type="region of interest" description="Disordered" evidence="13">
    <location>
        <begin position="23"/>
        <end position="56"/>
    </location>
</feature>
<name>A0ABR3PU06_9TREE</name>
<evidence type="ECO:0000256" key="10">
    <source>
        <dbReference type="ARBA" id="ARBA00023136"/>
    </source>
</evidence>
<feature type="compositionally biased region" description="Low complexity" evidence="13">
    <location>
        <begin position="152"/>
        <end position="181"/>
    </location>
</feature>